<dbReference type="RefSeq" id="WP_394823723.1">
    <property type="nucleotide sequence ID" value="NZ_CP089984.1"/>
</dbReference>
<keyword evidence="2" id="KW-0067">ATP-binding</keyword>
<dbReference type="SMART" id="SM00382">
    <property type="entry name" value="AAA"/>
    <property type="match status" value="1"/>
</dbReference>
<evidence type="ECO:0000256" key="4">
    <source>
        <dbReference type="ARBA" id="ARBA00023163"/>
    </source>
</evidence>
<dbReference type="Pfam" id="PF00158">
    <property type="entry name" value="Sigma54_activat"/>
    <property type="match status" value="1"/>
</dbReference>
<dbReference type="PANTHER" id="PTHR32071:SF81">
    <property type="entry name" value="PROPIONATE CATABOLISM OPERON REGULATORY PROTEIN"/>
    <property type="match status" value="1"/>
</dbReference>
<sequence length="439" mass="47406">MMKALVVLEGSLGDTVAHTLEGAELRFRTERLTSGDAAPATSRPADLIVVDEAMDDNERTRLTSRHGAPIIVIGRDVGKPLGEQALRNAVVRATRCARSDTGGLVAVDPPLQQALHTVDQVAKRGGSVLITGPTGSGKELLARHVHLRSGRQGAFVAVNCAAFSDGLAESALFGHVRGAFTGAVSNAGGAFVEAHRGTLFLDEIGELDPGVQAKLLRALEEGSIRAVGASKPTAIDVRVVAATNRDLRKEIAMSRFRSDLYFRIATFVVEVPPLRDRPGDRDALITRFHAQHDRGSRISFSREARHALDRYPWPGNVRELRNVMERVLSLAAPGELTEAALLDLAPELATAHAVPAEAPRRKDAILTSVRPTAGKTSAREAAALIEQQLIRERLARGGTQLQKLADELGIHRTTLWRKLKRLQLTPGNHEAPQEGQRSE</sequence>
<dbReference type="Pfam" id="PF02954">
    <property type="entry name" value="HTH_8"/>
    <property type="match status" value="1"/>
</dbReference>
<dbReference type="PROSITE" id="PS50045">
    <property type="entry name" value="SIGMA54_INTERACT_4"/>
    <property type="match status" value="1"/>
</dbReference>
<dbReference type="Proteomes" id="UP001370348">
    <property type="component" value="Chromosome"/>
</dbReference>
<gene>
    <name evidence="6" type="ORF">LZC94_40530</name>
</gene>
<evidence type="ECO:0000313" key="7">
    <source>
        <dbReference type="Proteomes" id="UP001370348"/>
    </source>
</evidence>
<reference evidence="6 7" key="1">
    <citation type="submission" date="2021-12" db="EMBL/GenBank/DDBJ databases">
        <title>Discovery of the Pendulisporaceae a myxobacterial family with distinct sporulation behavior and unique specialized metabolism.</title>
        <authorList>
            <person name="Garcia R."/>
            <person name="Popoff A."/>
            <person name="Bader C.D."/>
            <person name="Loehr J."/>
            <person name="Walesch S."/>
            <person name="Walt C."/>
            <person name="Boldt J."/>
            <person name="Bunk B."/>
            <person name="Haeckl F.J.F.P.J."/>
            <person name="Gunesch A.P."/>
            <person name="Birkelbach J."/>
            <person name="Nuebel U."/>
            <person name="Pietschmann T."/>
            <person name="Bach T."/>
            <person name="Mueller R."/>
        </authorList>
    </citation>
    <scope>NUCLEOTIDE SEQUENCE [LARGE SCALE GENOMIC DNA]</scope>
    <source>
        <strain evidence="6 7">MSr11954</strain>
    </source>
</reference>
<dbReference type="Gene3D" id="1.10.8.60">
    <property type="match status" value="1"/>
</dbReference>
<keyword evidence="1" id="KW-0547">Nucleotide-binding</keyword>
<dbReference type="Pfam" id="PF25601">
    <property type="entry name" value="AAA_lid_14"/>
    <property type="match status" value="1"/>
</dbReference>
<dbReference type="Gene3D" id="1.10.10.60">
    <property type="entry name" value="Homeodomain-like"/>
    <property type="match status" value="1"/>
</dbReference>
<proteinExistence type="predicted"/>
<evidence type="ECO:0000256" key="3">
    <source>
        <dbReference type="ARBA" id="ARBA00023015"/>
    </source>
</evidence>
<dbReference type="InterPro" id="IPR002197">
    <property type="entry name" value="HTH_Fis"/>
</dbReference>
<evidence type="ECO:0000256" key="2">
    <source>
        <dbReference type="ARBA" id="ARBA00022840"/>
    </source>
</evidence>
<dbReference type="EMBL" id="CP089984">
    <property type="protein sequence ID" value="WXB14105.1"/>
    <property type="molecule type" value="Genomic_DNA"/>
</dbReference>
<evidence type="ECO:0000256" key="1">
    <source>
        <dbReference type="ARBA" id="ARBA00022741"/>
    </source>
</evidence>
<dbReference type="InterPro" id="IPR002078">
    <property type="entry name" value="Sigma_54_int"/>
</dbReference>
<keyword evidence="4" id="KW-0804">Transcription</keyword>
<evidence type="ECO:0000259" key="5">
    <source>
        <dbReference type="PROSITE" id="PS50045"/>
    </source>
</evidence>
<keyword evidence="3" id="KW-0805">Transcription regulation</keyword>
<dbReference type="InterPro" id="IPR025944">
    <property type="entry name" value="Sigma_54_int_dom_CS"/>
</dbReference>
<protein>
    <submittedName>
        <fullName evidence="6">Sigma 54-interacting transcriptional regulator</fullName>
    </submittedName>
</protein>
<dbReference type="InterPro" id="IPR058031">
    <property type="entry name" value="AAA_lid_NorR"/>
</dbReference>
<dbReference type="SUPFAM" id="SSF52540">
    <property type="entry name" value="P-loop containing nucleoside triphosphate hydrolases"/>
    <property type="match status" value="1"/>
</dbReference>
<dbReference type="InterPro" id="IPR027417">
    <property type="entry name" value="P-loop_NTPase"/>
</dbReference>
<keyword evidence="7" id="KW-1185">Reference proteome</keyword>
<dbReference type="InterPro" id="IPR009057">
    <property type="entry name" value="Homeodomain-like_sf"/>
</dbReference>
<dbReference type="CDD" id="cd00009">
    <property type="entry name" value="AAA"/>
    <property type="match status" value="1"/>
</dbReference>
<accession>A0ABZ2LTP4</accession>
<dbReference type="PANTHER" id="PTHR32071">
    <property type="entry name" value="TRANSCRIPTIONAL REGULATORY PROTEIN"/>
    <property type="match status" value="1"/>
</dbReference>
<dbReference type="SUPFAM" id="SSF46689">
    <property type="entry name" value="Homeodomain-like"/>
    <property type="match status" value="1"/>
</dbReference>
<dbReference type="Gene3D" id="3.40.50.300">
    <property type="entry name" value="P-loop containing nucleotide triphosphate hydrolases"/>
    <property type="match status" value="1"/>
</dbReference>
<feature type="domain" description="Sigma-54 factor interaction" evidence="5">
    <location>
        <begin position="104"/>
        <end position="329"/>
    </location>
</feature>
<dbReference type="InterPro" id="IPR003593">
    <property type="entry name" value="AAA+_ATPase"/>
</dbReference>
<organism evidence="6 7">
    <name type="scientific">Pendulispora albinea</name>
    <dbReference type="NCBI Taxonomy" id="2741071"/>
    <lineage>
        <taxon>Bacteria</taxon>
        <taxon>Pseudomonadati</taxon>
        <taxon>Myxococcota</taxon>
        <taxon>Myxococcia</taxon>
        <taxon>Myxococcales</taxon>
        <taxon>Sorangiineae</taxon>
        <taxon>Pendulisporaceae</taxon>
        <taxon>Pendulispora</taxon>
    </lineage>
</organism>
<name>A0ABZ2LTP4_9BACT</name>
<evidence type="ECO:0000313" key="6">
    <source>
        <dbReference type="EMBL" id="WXB14105.1"/>
    </source>
</evidence>
<dbReference type="PROSITE" id="PS00688">
    <property type="entry name" value="SIGMA54_INTERACT_3"/>
    <property type="match status" value="1"/>
</dbReference>